<dbReference type="Gene3D" id="3.40.190.170">
    <property type="entry name" value="Bacterial extracellular solute-binding protein, family 7"/>
    <property type="match status" value="1"/>
</dbReference>
<organism evidence="5 6">
    <name type="scientific">Stella humosa</name>
    <dbReference type="NCBI Taxonomy" id="94"/>
    <lineage>
        <taxon>Bacteria</taxon>
        <taxon>Pseudomonadati</taxon>
        <taxon>Pseudomonadota</taxon>
        <taxon>Alphaproteobacteria</taxon>
        <taxon>Rhodospirillales</taxon>
        <taxon>Stellaceae</taxon>
        <taxon>Stella</taxon>
    </lineage>
</organism>
<evidence type="ECO:0000313" key="5">
    <source>
        <dbReference type="EMBL" id="ROP83146.1"/>
    </source>
</evidence>
<dbReference type="GO" id="GO:0055085">
    <property type="term" value="P:transmembrane transport"/>
    <property type="evidence" value="ECO:0007669"/>
    <property type="project" value="InterPro"/>
</dbReference>
<reference evidence="5 6" key="1">
    <citation type="submission" date="2018-11" db="EMBL/GenBank/DDBJ databases">
        <title>Genomic Encyclopedia of Type Strains, Phase IV (KMG-IV): sequencing the most valuable type-strain genomes for metagenomic binning, comparative biology and taxonomic classification.</title>
        <authorList>
            <person name="Goeker M."/>
        </authorList>
    </citation>
    <scope>NUCLEOTIDE SEQUENCE [LARGE SCALE GENOMIC DNA]</scope>
    <source>
        <strain evidence="5 6">DSM 5900</strain>
    </source>
</reference>
<name>A0A3N1KY71_9PROT</name>
<protein>
    <submittedName>
        <fullName evidence="5">TRAP-type C4-dicarboxylate transport system substrate-binding protein</fullName>
    </submittedName>
</protein>
<comment type="similarity">
    <text evidence="1">Belongs to the bacterial solute-binding protein 7 family.</text>
</comment>
<evidence type="ECO:0000256" key="3">
    <source>
        <dbReference type="ARBA" id="ARBA00022729"/>
    </source>
</evidence>
<dbReference type="Proteomes" id="UP000278222">
    <property type="component" value="Unassembled WGS sequence"/>
</dbReference>
<dbReference type="InterPro" id="IPR018389">
    <property type="entry name" value="DctP_fam"/>
</dbReference>
<dbReference type="PANTHER" id="PTHR33376">
    <property type="match status" value="1"/>
</dbReference>
<keyword evidence="2" id="KW-0813">Transport</keyword>
<dbReference type="PANTHER" id="PTHR33376:SF7">
    <property type="entry name" value="C4-DICARBOXYLATE-BINDING PROTEIN DCTB"/>
    <property type="match status" value="1"/>
</dbReference>
<dbReference type="InterPro" id="IPR038404">
    <property type="entry name" value="TRAP_DctP_sf"/>
</dbReference>
<dbReference type="NCBIfam" id="NF037995">
    <property type="entry name" value="TRAP_S1"/>
    <property type="match status" value="1"/>
</dbReference>
<keyword evidence="3 4" id="KW-0732">Signal</keyword>
<comment type="caution">
    <text evidence="5">The sequence shown here is derived from an EMBL/GenBank/DDBJ whole genome shotgun (WGS) entry which is preliminary data.</text>
</comment>
<evidence type="ECO:0000256" key="2">
    <source>
        <dbReference type="ARBA" id="ARBA00022448"/>
    </source>
</evidence>
<dbReference type="OrthoDB" id="9803763at2"/>
<accession>A0A3N1KY71</accession>
<dbReference type="RefSeq" id="WP_123694149.1">
    <property type="nucleotide sequence ID" value="NZ_AP019700.1"/>
</dbReference>
<feature type="signal peptide" evidence="4">
    <location>
        <begin position="1"/>
        <end position="24"/>
    </location>
</feature>
<dbReference type="Pfam" id="PF03480">
    <property type="entry name" value="DctP"/>
    <property type="match status" value="1"/>
</dbReference>
<evidence type="ECO:0000313" key="6">
    <source>
        <dbReference type="Proteomes" id="UP000278222"/>
    </source>
</evidence>
<feature type="chain" id="PRO_5018146290" evidence="4">
    <location>
        <begin position="25"/>
        <end position="338"/>
    </location>
</feature>
<evidence type="ECO:0000256" key="4">
    <source>
        <dbReference type="SAM" id="SignalP"/>
    </source>
</evidence>
<dbReference type="AlphaFoldDB" id="A0A3N1KY71"/>
<keyword evidence="6" id="KW-1185">Reference proteome</keyword>
<dbReference type="SUPFAM" id="SSF53850">
    <property type="entry name" value="Periplasmic binding protein-like II"/>
    <property type="match status" value="1"/>
</dbReference>
<sequence>MSSFISRVLAAVAAVAALSAPAVAQPFQMRASVDTNMTTSRTAHLAEYLNEVEKRSNGRIKPTLYHSAQLYPDRDVGKALIQGSIELALPGSWTISGIVPDLDFPGLPSFFGISTENARKVVDGEVGRMINAQLEQKLRSHVVGRWHELEPLHTYATAKDIRRFEDMKGLRVRHPGSAMQALQIGQKGASPVVVPWPDVALALSQGTVDALVSTHNTVVSGKLWDSGVKYVFEDFNSRMFQVLLVNQTFWNALPADLKAVMTDTWEQMLPTFLERIRNNETDWRATLVKNGMTIHAPPAEDIARLRERLLPTEDAAVKELKVNPKISEIIKRIQASGS</sequence>
<proteinExistence type="inferred from homology"/>
<evidence type="ECO:0000256" key="1">
    <source>
        <dbReference type="ARBA" id="ARBA00009023"/>
    </source>
</evidence>
<dbReference type="EMBL" id="RJKX01000017">
    <property type="protein sequence ID" value="ROP83146.1"/>
    <property type="molecule type" value="Genomic_DNA"/>
</dbReference>
<gene>
    <name evidence="5" type="ORF">EDC65_4677</name>
</gene>